<dbReference type="EMBL" id="BMFY01000010">
    <property type="protein sequence ID" value="GGA20137.1"/>
    <property type="molecule type" value="Genomic_DNA"/>
</dbReference>
<evidence type="ECO:0000313" key="5">
    <source>
        <dbReference type="Proteomes" id="UP000616114"/>
    </source>
</evidence>
<gene>
    <name evidence="4" type="ORF">GCM10011333_24100</name>
</gene>
<proteinExistence type="predicted"/>
<dbReference type="Proteomes" id="UP000616114">
    <property type="component" value="Unassembled WGS sequence"/>
</dbReference>
<dbReference type="InterPro" id="IPR021949">
    <property type="entry name" value="DUF3566_TM"/>
</dbReference>
<keyword evidence="5" id="KW-1185">Reference proteome</keyword>
<keyword evidence="2" id="KW-1133">Transmembrane helix</keyword>
<organism evidence="4 5">
    <name type="scientific">Sediminivirga luteola</name>
    <dbReference type="NCBI Taxonomy" id="1774748"/>
    <lineage>
        <taxon>Bacteria</taxon>
        <taxon>Bacillati</taxon>
        <taxon>Actinomycetota</taxon>
        <taxon>Actinomycetes</taxon>
        <taxon>Micrococcales</taxon>
        <taxon>Brevibacteriaceae</taxon>
        <taxon>Sediminivirga</taxon>
    </lineage>
</organism>
<feature type="transmembrane region" description="Helical" evidence="2">
    <location>
        <begin position="172"/>
        <end position="198"/>
    </location>
</feature>
<protein>
    <recommendedName>
        <fullName evidence="3">DUF3566 domain-containing protein</fullName>
    </recommendedName>
</protein>
<name>A0A8J2TZG9_9MICO</name>
<keyword evidence="2" id="KW-0812">Transmembrane</keyword>
<reference evidence="4" key="2">
    <citation type="submission" date="2020-09" db="EMBL/GenBank/DDBJ databases">
        <authorList>
            <person name="Sun Q."/>
            <person name="Zhou Y."/>
        </authorList>
    </citation>
    <scope>NUCLEOTIDE SEQUENCE</scope>
    <source>
        <strain evidence="4">CGMCC 1.12785</strain>
    </source>
</reference>
<dbReference type="Pfam" id="PF12089">
    <property type="entry name" value="DUF3566"/>
    <property type="match status" value="1"/>
</dbReference>
<dbReference type="RefSeq" id="WP_229745124.1">
    <property type="nucleotide sequence ID" value="NZ_BMFY01000010.1"/>
</dbReference>
<keyword evidence="2" id="KW-0472">Membrane</keyword>
<feature type="compositionally biased region" description="Polar residues" evidence="1">
    <location>
        <begin position="18"/>
        <end position="27"/>
    </location>
</feature>
<evidence type="ECO:0000256" key="2">
    <source>
        <dbReference type="SAM" id="Phobius"/>
    </source>
</evidence>
<accession>A0A8J2TZG9</accession>
<comment type="caution">
    <text evidence="4">The sequence shown here is derived from an EMBL/GenBank/DDBJ whole genome shotgun (WGS) entry which is preliminary data.</text>
</comment>
<sequence length="215" mass="22440">MSSHSEPSTDLPKPTKTLRASSGSTRLTAGGSAPATEENPSDYAGAPETPARPPSQPPAPASGSAQMTDAFDRAEASQVKTSSAGVKMSGSAKRKGPRTVRLTVAKIDSWSVMKMSFLMSVALGIATVVAFFVLWLVLQMTGVMDSMEATLRELAGTESAERVIGLFSLGRVLSVGVILAVVNVILMTALSTLLSILYNIGSSMVNGFSLTLKDE</sequence>
<evidence type="ECO:0000313" key="4">
    <source>
        <dbReference type="EMBL" id="GGA20137.1"/>
    </source>
</evidence>
<evidence type="ECO:0000256" key="1">
    <source>
        <dbReference type="SAM" id="MobiDB-lite"/>
    </source>
</evidence>
<reference evidence="4" key="1">
    <citation type="journal article" date="2014" name="Int. J. Syst. Evol. Microbiol.">
        <title>Complete genome sequence of Corynebacterium casei LMG S-19264T (=DSM 44701T), isolated from a smear-ripened cheese.</title>
        <authorList>
            <consortium name="US DOE Joint Genome Institute (JGI-PGF)"/>
            <person name="Walter F."/>
            <person name="Albersmeier A."/>
            <person name="Kalinowski J."/>
            <person name="Ruckert C."/>
        </authorList>
    </citation>
    <scope>NUCLEOTIDE SEQUENCE</scope>
    <source>
        <strain evidence="4">CGMCC 1.12785</strain>
    </source>
</reference>
<feature type="compositionally biased region" description="Pro residues" evidence="1">
    <location>
        <begin position="50"/>
        <end position="60"/>
    </location>
</feature>
<dbReference type="AlphaFoldDB" id="A0A8J2TZG9"/>
<evidence type="ECO:0000259" key="3">
    <source>
        <dbReference type="Pfam" id="PF12089"/>
    </source>
</evidence>
<feature type="domain" description="DUF3566" evidence="3">
    <location>
        <begin position="97"/>
        <end position="214"/>
    </location>
</feature>
<feature type="transmembrane region" description="Helical" evidence="2">
    <location>
        <begin position="116"/>
        <end position="138"/>
    </location>
</feature>
<feature type="region of interest" description="Disordered" evidence="1">
    <location>
        <begin position="1"/>
        <end position="93"/>
    </location>
</feature>